<evidence type="ECO:0000313" key="4">
    <source>
        <dbReference type="Proteomes" id="UP001140513"/>
    </source>
</evidence>
<dbReference type="InterPro" id="IPR048273">
    <property type="entry name" value="Luciferase"/>
</dbReference>
<feature type="region of interest" description="Disordered" evidence="1">
    <location>
        <begin position="112"/>
        <end position="164"/>
    </location>
</feature>
<reference evidence="3" key="1">
    <citation type="submission" date="2022-10" db="EMBL/GenBank/DDBJ databases">
        <title>Tapping the CABI collections for fungal endophytes: first genome assemblies for Collariella, Neodidymelliopsis, Ascochyta clinopodiicola, Didymella pomorum, Didymosphaeria variabile, Neocosmospora piperis and Neocucurbitaria cava.</title>
        <authorList>
            <person name="Hill R."/>
        </authorList>
    </citation>
    <scope>NUCLEOTIDE SEQUENCE</scope>
    <source>
        <strain evidence="3">IMI 356815</strain>
    </source>
</reference>
<dbReference type="OrthoDB" id="9987011at2759"/>
<organism evidence="3 4">
    <name type="scientific">Didymosphaeria variabile</name>
    <dbReference type="NCBI Taxonomy" id="1932322"/>
    <lineage>
        <taxon>Eukaryota</taxon>
        <taxon>Fungi</taxon>
        <taxon>Dikarya</taxon>
        <taxon>Ascomycota</taxon>
        <taxon>Pezizomycotina</taxon>
        <taxon>Dothideomycetes</taxon>
        <taxon>Pleosporomycetidae</taxon>
        <taxon>Pleosporales</taxon>
        <taxon>Massarineae</taxon>
        <taxon>Didymosphaeriaceae</taxon>
        <taxon>Didymosphaeria</taxon>
    </lineage>
</organism>
<dbReference type="PANTHER" id="PTHR38695:SF1">
    <property type="entry name" value="AMINO ACID PERMEASE_ SLC12A DOMAIN-CONTAINING PROTEIN"/>
    <property type="match status" value="1"/>
</dbReference>
<feature type="compositionally biased region" description="Pro residues" evidence="1">
    <location>
        <begin position="126"/>
        <end position="136"/>
    </location>
</feature>
<dbReference type="AlphaFoldDB" id="A0A9W9CC08"/>
<keyword evidence="2" id="KW-1133">Transmembrane helix</keyword>
<evidence type="ECO:0000256" key="1">
    <source>
        <dbReference type="SAM" id="MobiDB-lite"/>
    </source>
</evidence>
<keyword evidence="2" id="KW-0472">Membrane</keyword>
<proteinExistence type="predicted"/>
<dbReference type="PANTHER" id="PTHR38695">
    <property type="entry name" value="AMINO ACID PERMEASE_ SLC12A DOMAIN-CONTAINING PROTEIN"/>
    <property type="match status" value="1"/>
</dbReference>
<sequence length="164" mass="17262">MAYQRGPSTVDVPSTHLESNSTMDALHQLRPGPASAVLPFPNAVLETATFHFLAVALTFILPLFTLFYIHADYKAFLSLGPGGTPATPLGYAKIKLLSILCLRDPLRPASIPHTSVPSAATSPQTLSPPAPAPAPPSAASRPNGNNLRSPPSTSTKRSWTPCAL</sequence>
<gene>
    <name evidence="3" type="ORF">N0V89_006269</name>
</gene>
<evidence type="ECO:0000256" key="2">
    <source>
        <dbReference type="SAM" id="Phobius"/>
    </source>
</evidence>
<dbReference type="RefSeq" id="XP_056072306.1">
    <property type="nucleotide sequence ID" value="XM_056215039.1"/>
</dbReference>
<dbReference type="EMBL" id="JAPEUX010000004">
    <property type="protein sequence ID" value="KAJ4354532.1"/>
    <property type="molecule type" value="Genomic_DNA"/>
</dbReference>
<dbReference type="GeneID" id="80909799"/>
<feature type="compositionally biased region" description="Polar residues" evidence="1">
    <location>
        <begin position="143"/>
        <end position="158"/>
    </location>
</feature>
<evidence type="ECO:0000313" key="3">
    <source>
        <dbReference type="EMBL" id="KAJ4354532.1"/>
    </source>
</evidence>
<comment type="caution">
    <text evidence="3">The sequence shown here is derived from an EMBL/GenBank/DDBJ whole genome shotgun (WGS) entry which is preliminary data.</text>
</comment>
<protein>
    <submittedName>
        <fullName evidence="3">Uncharacterized protein</fullName>
    </submittedName>
</protein>
<name>A0A9W9CC08_9PLEO</name>
<keyword evidence="2" id="KW-0812">Transmembrane</keyword>
<accession>A0A9W9CC08</accession>
<dbReference type="Proteomes" id="UP001140513">
    <property type="component" value="Unassembled WGS sequence"/>
</dbReference>
<feature type="transmembrane region" description="Helical" evidence="2">
    <location>
        <begin position="48"/>
        <end position="69"/>
    </location>
</feature>
<keyword evidence="4" id="KW-1185">Reference proteome</keyword>